<dbReference type="SUPFAM" id="SSF52540">
    <property type="entry name" value="P-loop containing nucleoside triphosphate hydrolases"/>
    <property type="match status" value="1"/>
</dbReference>
<keyword evidence="4" id="KW-0067">ATP-binding</keyword>
<keyword evidence="3" id="KW-0547">Nucleotide-binding</keyword>
<dbReference type="InterPro" id="IPR027417">
    <property type="entry name" value="P-loop_NTPase"/>
</dbReference>
<dbReference type="GO" id="GO:0140359">
    <property type="term" value="F:ABC-type transporter activity"/>
    <property type="evidence" value="ECO:0007669"/>
    <property type="project" value="InterPro"/>
</dbReference>
<comment type="similarity">
    <text evidence="1">Belongs to the ABC transporter superfamily.</text>
</comment>
<dbReference type="Pfam" id="PF00005">
    <property type="entry name" value="ABC_tran"/>
    <property type="match status" value="1"/>
</dbReference>
<keyword evidence="7" id="KW-1185">Reference proteome</keyword>
<evidence type="ECO:0000313" key="7">
    <source>
        <dbReference type="Proteomes" id="UP000182321"/>
    </source>
</evidence>
<dbReference type="Gene3D" id="3.40.50.300">
    <property type="entry name" value="P-loop containing nucleotide triphosphate hydrolases"/>
    <property type="match status" value="1"/>
</dbReference>
<reference evidence="7" key="1">
    <citation type="submission" date="2016-10" db="EMBL/GenBank/DDBJ databases">
        <authorList>
            <person name="Varghese N."/>
        </authorList>
    </citation>
    <scope>NUCLEOTIDE SEQUENCE [LARGE SCALE GENOMIC DNA]</scope>
    <source>
        <strain evidence="7">ACV-9</strain>
    </source>
</reference>
<dbReference type="SMART" id="SM00382">
    <property type="entry name" value="AAA"/>
    <property type="match status" value="1"/>
</dbReference>
<evidence type="ECO:0000256" key="1">
    <source>
        <dbReference type="ARBA" id="ARBA00005417"/>
    </source>
</evidence>
<dbReference type="Proteomes" id="UP000182321">
    <property type="component" value="Unassembled WGS sequence"/>
</dbReference>
<dbReference type="InterPro" id="IPR050683">
    <property type="entry name" value="Bact_Polysacc_Export_ATP-bd"/>
</dbReference>
<dbReference type="GO" id="GO:0016020">
    <property type="term" value="C:membrane"/>
    <property type="evidence" value="ECO:0007669"/>
    <property type="project" value="InterPro"/>
</dbReference>
<dbReference type="PANTHER" id="PTHR46743:SF2">
    <property type="entry name" value="TEICHOIC ACIDS EXPORT ATP-BINDING PROTEIN TAGH"/>
    <property type="match status" value="1"/>
</dbReference>
<dbReference type="InterPro" id="IPR003439">
    <property type="entry name" value="ABC_transporter-like_ATP-bd"/>
</dbReference>
<dbReference type="PROSITE" id="PS50893">
    <property type="entry name" value="ABC_TRANSPORTER_2"/>
    <property type="match status" value="1"/>
</dbReference>
<name>A0A1H7H6D2_9FIRM</name>
<evidence type="ECO:0000259" key="5">
    <source>
        <dbReference type="PROSITE" id="PS50893"/>
    </source>
</evidence>
<protein>
    <submittedName>
        <fullName evidence="6">ABC-type polysaccharide/polyol phosphate transport system, ATPase component</fullName>
    </submittedName>
</protein>
<proteinExistence type="inferred from homology"/>
<evidence type="ECO:0000256" key="4">
    <source>
        <dbReference type="ARBA" id="ARBA00022840"/>
    </source>
</evidence>
<feature type="domain" description="ABC transporter" evidence="5">
    <location>
        <begin position="37"/>
        <end position="258"/>
    </location>
</feature>
<dbReference type="CDD" id="cd03220">
    <property type="entry name" value="ABC_KpsT_Wzt"/>
    <property type="match status" value="1"/>
</dbReference>
<evidence type="ECO:0000313" key="6">
    <source>
        <dbReference type="EMBL" id="SEK45788.1"/>
    </source>
</evidence>
<dbReference type="GO" id="GO:0016887">
    <property type="term" value="F:ATP hydrolysis activity"/>
    <property type="evidence" value="ECO:0007669"/>
    <property type="project" value="InterPro"/>
</dbReference>
<dbReference type="GO" id="GO:0005524">
    <property type="term" value="F:ATP binding"/>
    <property type="evidence" value="ECO:0007669"/>
    <property type="project" value="UniProtKB-KW"/>
</dbReference>
<dbReference type="InterPro" id="IPR003593">
    <property type="entry name" value="AAA+_ATPase"/>
</dbReference>
<dbReference type="EMBL" id="FNZX01000005">
    <property type="protein sequence ID" value="SEK45788.1"/>
    <property type="molecule type" value="Genomic_DNA"/>
</dbReference>
<dbReference type="InterPro" id="IPR015860">
    <property type="entry name" value="ABC_transpr_TagH-like"/>
</dbReference>
<dbReference type="PANTHER" id="PTHR46743">
    <property type="entry name" value="TEICHOIC ACIDS EXPORT ATP-BINDING PROTEIN TAGH"/>
    <property type="match status" value="1"/>
</dbReference>
<organism evidence="6 7">
    <name type="scientific">Pseudobutyrivibrio ruminis</name>
    <dbReference type="NCBI Taxonomy" id="46206"/>
    <lineage>
        <taxon>Bacteria</taxon>
        <taxon>Bacillati</taxon>
        <taxon>Bacillota</taxon>
        <taxon>Clostridia</taxon>
        <taxon>Lachnospirales</taxon>
        <taxon>Lachnospiraceae</taxon>
        <taxon>Pseudobutyrivibrio</taxon>
    </lineage>
</organism>
<dbReference type="AlphaFoldDB" id="A0A1H7H6D2"/>
<evidence type="ECO:0000256" key="2">
    <source>
        <dbReference type="ARBA" id="ARBA00022448"/>
    </source>
</evidence>
<keyword evidence="2" id="KW-0813">Transport</keyword>
<dbReference type="RefSeq" id="WP_074789760.1">
    <property type="nucleotide sequence ID" value="NZ_FNZX01000005.1"/>
</dbReference>
<gene>
    <name evidence="6" type="ORF">SAMN02910377_00938</name>
</gene>
<evidence type="ECO:0000256" key="3">
    <source>
        <dbReference type="ARBA" id="ARBA00022741"/>
    </source>
</evidence>
<sequence>MSENVIIRISNLKKKYRLGQIGTTTLSEAIENRINKLKNRSIVTEGKKDFWALNGISLDINKGDTVGIIGGNGAGKSTLLKILSGITAPTEGQIEYTGTISSMLEVGTGFNAEMTGRENIYLNGTILGMTRKEIDSKIDEIIEFSECEQFIDTPVKRYSSGMYVKLAFSVAAHLDSEILIMDEVLAVGDMNFQQKCLKKMRSLASEDGRTVLYVSHNMATIRQLCNKCIVLNRGRLEYYGDVDEAIKLYMDMGYSNSCRYKLSDEGRWIIPRIAKAIEFEFVDKEVSCYQSGEKMLFSLIWEALENVDEGCIRFDIKYITGEVVGVTQGDISCAKKGDVIKDIFCFDTDRFAPGRYMFTMSLRKKDIPIPLDAYDDLKTIFYFEIMPNDYNRGWNHSDFGNLFLEEIEHKDTIHIK</sequence>
<accession>A0A1H7H6D2</accession>